<sequence length="193" mass="20663">MICSILLYFSLFLEFTQAAGIRNIAPTAVVEAPYPLQTGIVAECNRYHRVRENDNCASIAKAYAITLDDFYRWNPAVGSACETLWLGYHVCVGATKASPPSTPPTNPGTPTGAAPAPTQSGMTSACVQYYQAQPADTCISIVTQKHPKISLTQFLDWNPGVGASCESLLAGYYYCVAISSSQPKPEDGNGTRA</sequence>
<dbReference type="GO" id="GO:0008061">
    <property type="term" value="F:chitin binding"/>
    <property type="evidence" value="ECO:0007669"/>
    <property type="project" value="UniProtKB-KW"/>
</dbReference>
<keyword evidence="7" id="KW-1185">Reference proteome</keyword>
<dbReference type="CDD" id="cd00118">
    <property type="entry name" value="LysM"/>
    <property type="match status" value="1"/>
</dbReference>
<comment type="caution">
    <text evidence="6">The sequence shown here is derived from an EMBL/GenBank/DDBJ whole genome shotgun (WGS) entry which is preliminary data.</text>
</comment>
<dbReference type="SUPFAM" id="SSF54106">
    <property type="entry name" value="LysM domain"/>
    <property type="match status" value="2"/>
</dbReference>
<feature type="signal peptide" evidence="4">
    <location>
        <begin position="1"/>
        <end position="18"/>
    </location>
</feature>
<keyword evidence="1" id="KW-0147">Chitin-binding</keyword>
<keyword evidence="3" id="KW-0843">Virulence</keyword>
<dbReference type="SMART" id="SM00257">
    <property type="entry name" value="LysM"/>
    <property type="match status" value="2"/>
</dbReference>
<evidence type="ECO:0000256" key="4">
    <source>
        <dbReference type="SAM" id="SignalP"/>
    </source>
</evidence>
<dbReference type="AlphaFoldDB" id="A0AAD4CUE9"/>
<dbReference type="PANTHER" id="PTHR34997">
    <property type="entry name" value="AM15"/>
    <property type="match status" value="1"/>
</dbReference>
<reference evidence="6" key="2">
    <citation type="submission" date="2020-02" db="EMBL/GenBank/DDBJ databases">
        <authorList>
            <person name="Gilchrist C.L.M."/>
            <person name="Chooi Y.-H."/>
        </authorList>
    </citation>
    <scope>NUCLEOTIDE SEQUENCE</scope>
    <source>
        <strain evidence="6">MST-FP2251</strain>
    </source>
</reference>
<feature type="domain" description="LysM" evidence="5">
    <location>
        <begin position="128"/>
        <end position="176"/>
    </location>
</feature>
<dbReference type="EMBL" id="VCAU01000011">
    <property type="protein sequence ID" value="KAF9892628.1"/>
    <property type="molecule type" value="Genomic_DNA"/>
</dbReference>
<dbReference type="PANTHER" id="PTHR34997:SF2">
    <property type="entry name" value="LYSM DOMAIN-CONTAINING PROTEIN-RELATED"/>
    <property type="match status" value="1"/>
</dbReference>
<evidence type="ECO:0000313" key="7">
    <source>
        <dbReference type="Proteomes" id="UP001194746"/>
    </source>
</evidence>
<organism evidence="6 7">
    <name type="scientific">Aspergillus nanangensis</name>
    <dbReference type="NCBI Taxonomy" id="2582783"/>
    <lineage>
        <taxon>Eukaryota</taxon>
        <taxon>Fungi</taxon>
        <taxon>Dikarya</taxon>
        <taxon>Ascomycota</taxon>
        <taxon>Pezizomycotina</taxon>
        <taxon>Eurotiomycetes</taxon>
        <taxon>Eurotiomycetidae</taxon>
        <taxon>Eurotiales</taxon>
        <taxon>Aspergillaceae</taxon>
        <taxon>Aspergillus</taxon>
        <taxon>Aspergillus subgen. Circumdati</taxon>
    </lineage>
</organism>
<dbReference type="Proteomes" id="UP001194746">
    <property type="component" value="Unassembled WGS sequence"/>
</dbReference>
<keyword evidence="2 4" id="KW-0732">Signal</keyword>
<protein>
    <recommendedName>
        <fullName evidence="5">LysM domain-containing protein</fullName>
    </recommendedName>
</protein>
<dbReference type="PROSITE" id="PS51782">
    <property type="entry name" value="LYSM"/>
    <property type="match status" value="2"/>
</dbReference>
<name>A0AAD4CUE9_ASPNN</name>
<gene>
    <name evidence="6" type="ORF">FE257_001030</name>
</gene>
<accession>A0AAD4CUE9</accession>
<evidence type="ECO:0000259" key="5">
    <source>
        <dbReference type="PROSITE" id="PS51782"/>
    </source>
</evidence>
<dbReference type="InterPro" id="IPR018392">
    <property type="entry name" value="LysM"/>
</dbReference>
<evidence type="ECO:0000313" key="6">
    <source>
        <dbReference type="EMBL" id="KAF9892628.1"/>
    </source>
</evidence>
<reference evidence="6" key="1">
    <citation type="journal article" date="2019" name="Beilstein J. Org. Chem.">
        <title>Nanangenines: drimane sesquiterpenoids as the dominant metabolite cohort of a novel Australian fungus, Aspergillus nanangensis.</title>
        <authorList>
            <person name="Lacey H.J."/>
            <person name="Gilchrist C.L.M."/>
            <person name="Crombie A."/>
            <person name="Kalaitzis J.A."/>
            <person name="Vuong D."/>
            <person name="Rutledge P.J."/>
            <person name="Turner P."/>
            <person name="Pitt J.I."/>
            <person name="Lacey E."/>
            <person name="Chooi Y.H."/>
            <person name="Piggott A.M."/>
        </authorList>
    </citation>
    <scope>NUCLEOTIDE SEQUENCE</scope>
    <source>
        <strain evidence="6">MST-FP2251</strain>
    </source>
</reference>
<feature type="domain" description="LysM" evidence="5">
    <location>
        <begin position="46"/>
        <end position="92"/>
    </location>
</feature>
<feature type="chain" id="PRO_5042271313" description="LysM domain-containing protein" evidence="4">
    <location>
        <begin position="19"/>
        <end position="193"/>
    </location>
</feature>
<dbReference type="Pfam" id="PF01476">
    <property type="entry name" value="LysM"/>
    <property type="match status" value="1"/>
</dbReference>
<evidence type="ECO:0000256" key="2">
    <source>
        <dbReference type="ARBA" id="ARBA00022729"/>
    </source>
</evidence>
<evidence type="ECO:0000256" key="3">
    <source>
        <dbReference type="ARBA" id="ARBA00023026"/>
    </source>
</evidence>
<dbReference type="InterPro" id="IPR052210">
    <property type="entry name" value="LysM1-like"/>
</dbReference>
<evidence type="ECO:0000256" key="1">
    <source>
        <dbReference type="ARBA" id="ARBA00022669"/>
    </source>
</evidence>
<dbReference type="Gene3D" id="3.10.350.10">
    <property type="entry name" value="LysM domain"/>
    <property type="match status" value="2"/>
</dbReference>
<proteinExistence type="predicted"/>
<dbReference type="InterPro" id="IPR036779">
    <property type="entry name" value="LysM_dom_sf"/>
</dbReference>